<dbReference type="Proteomes" id="UP000596661">
    <property type="component" value="Chromosome 7"/>
</dbReference>
<dbReference type="EnsemblPlants" id="evm.model.07.1364">
    <property type="protein sequence ID" value="cds.evm.model.07.1364"/>
    <property type="gene ID" value="evm.TU.07.1364"/>
</dbReference>
<dbReference type="CDD" id="cd09272">
    <property type="entry name" value="RNase_HI_RT_Ty1"/>
    <property type="match status" value="1"/>
</dbReference>
<sequence>MEGAKQCPNPTSAAVKFSQNEGKSFEDITLYRNSQKQHVVARSSTESEFRALAYAAAELMWIQSLLQELHVSVLHSPIIWVDNQSATALAPNLVFHARSKHIEIDLHFVRDQIVTKKLAVQPVDVRKERRIGGLLMHKGKRTLVLRTGECVGRTGRAWRAGARGEWVRCSGMGFSKR</sequence>
<dbReference type="Gramene" id="evm.model.07.1364">
    <property type="protein sequence ID" value="cds.evm.model.07.1364"/>
    <property type="gene ID" value="evm.TU.07.1364"/>
</dbReference>
<dbReference type="EMBL" id="UZAU01000662">
    <property type="status" value="NOT_ANNOTATED_CDS"/>
    <property type="molecule type" value="Genomic_DNA"/>
</dbReference>
<protein>
    <submittedName>
        <fullName evidence="1">Uncharacterized protein</fullName>
    </submittedName>
</protein>
<accession>A0A803Q2C8</accession>
<reference evidence="1" key="2">
    <citation type="submission" date="2021-03" db="UniProtKB">
        <authorList>
            <consortium name="EnsemblPlants"/>
        </authorList>
    </citation>
    <scope>IDENTIFICATION</scope>
</reference>
<evidence type="ECO:0000313" key="2">
    <source>
        <dbReference type="Proteomes" id="UP000596661"/>
    </source>
</evidence>
<reference evidence="1" key="1">
    <citation type="submission" date="2018-11" db="EMBL/GenBank/DDBJ databases">
        <authorList>
            <person name="Grassa J C."/>
        </authorList>
    </citation>
    <scope>NUCLEOTIDE SEQUENCE [LARGE SCALE GENOMIC DNA]</scope>
</reference>
<dbReference type="PANTHER" id="PTHR11439">
    <property type="entry name" value="GAG-POL-RELATED RETROTRANSPOSON"/>
    <property type="match status" value="1"/>
</dbReference>
<dbReference type="PANTHER" id="PTHR11439:SF500">
    <property type="entry name" value="RNA-DIRECTED DNA POLYMERASE"/>
    <property type="match status" value="1"/>
</dbReference>
<keyword evidence="2" id="KW-1185">Reference proteome</keyword>
<evidence type="ECO:0000313" key="1">
    <source>
        <dbReference type="EnsemblPlants" id="cds.evm.model.07.1364"/>
    </source>
</evidence>
<organism evidence="1 2">
    <name type="scientific">Cannabis sativa</name>
    <name type="common">Hemp</name>
    <name type="synonym">Marijuana</name>
    <dbReference type="NCBI Taxonomy" id="3483"/>
    <lineage>
        <taxon>Eukaryota</taxon>
        <taxon>Viridiplantae</taxon>
        <taxon>Streptophyta</taxon>
        <taxon>Embryophyta</taxon>
        <taxon>Tracheophyta</taxon>
        <taxon>Spermatophyta</taxon>
        <taxon>Magnoliopsida</taxon>
        <taxon>eudicotyledons</taxon>
        <taxon>Gunneridae</taxon>
        <taxon>Pentapetalae</taxon>
        <taxon>rosids</taxon>
        <taxon>fabids</taxon>
        <taxon>Rosales</taxon>
        <taxon>Cannabaceae</taxon>
        <taxon>Cannabis</taxon>
    </lineage>
</organism>
<proteinExistence type="predicted"/>
<dbReference type="AlphaFoldDB" id="A0A803Q2C8"/>
<name>A0A803Q2C8_CANSA</name>